<evidence type="ECO:0000256" key="1">
    <source>
        <dbReference type="ARBA" id="ARBA00022857"/>
    </source>
</evidence>
<name>A0A2J6T8C5_9HELO</name>
<dbReference type="EMBL" id="KZ613817">
    <property type="protein sequence ID" value="PMD59274.1"/>
    <property type="molecule type" value="Genomic_DNA"/>
</dbReference>
<dbReference type="GO" id="GO:0016491">
    <property type="term" value="F:oxidoreductase activity"/>
    <property type="evidence" value="ECO:0007669"/>
    <property type="project" value="UniProtKB-KW"/>
</dbReference>
<protein>
    <submittedName>
        <fullName evidence="4">NAD(P)-binding protein</fullName>
    </submittedName>
</protein>
<dbReference type="Proteomes" id="UP000235371">
    <property type="component" value="Unassembled WGS sequence"/>
</dbReference>
<dbReference type="OrthoDB" id="419598at2759"/>
<dbReference type="Gene3D" id="3.90.25.10">
    <property type="entry name" value="UDP-galactose 4-epimerase, domain 1"/>
    <property type="match status" value="1"/>
</dbReference>
<dbReference type="InterPro" id="IPR051609">
    <property type="entry name" value="NmrA/Isoflavone_reductase-like"/>
</dbReference>
<sequence>MSSQSVLLIGAGGYIGRAVAQEFLSQKSKFARVAILADLPKVGKFAEISSEGMEVVVGNFLEPNSFKGFTIVICMLGNHAMKHQPAIIDVAISAGVTNFYPSEFGSDISQGAYLSNRYFRDKQITREHLTKAAEHHKGFGYTLMVTGSFAEYAAHPAFGVDPDQGTFDFFGPKEKKEPFTGILDIAKYVVASVLMLESKFETENPCRTFRIPTATYSWEEVIETLSRVQGKKYTCTYHQTSEAHALAKKYASEGDVDRELGYSLKAIIGGPNEEGVPKPWDHDKFPDINPESLELSLRRYFGKQEQ</sequence>
<accession>A0A2J6T8C5</accession>
<dbReference type="Pfam" id="PF05368">
    <property type="entry name" value="NmrA"/>
    <property type="match status" value="1"/>
</dbReference>
<evidence type="ECO:0000313" key="4">
    <source>
        <dbReference type="EMBL" id="PMD59274.1"/>
    </source>
</evidence>
<dbReference type="PANTHER" id="PTHR47706">
    <property type="entry name" value="NMRA-LIKE FAMILY PROTEIN"/>
    <property type="match status" value="1"/>
</dbReference>
<dbReference type="GeneID" id="36583093"/>
<gene>
    <name evidence="4" type="ORF">K444DRAFT_531673</name>
</gene>
<proteinExistence type="predicted"/>
<keyword evidence="2" id="KW-0560">Oxidoreductase</keyword>
<dbReference type="PANTHER" id="PTHR47706:SF11">
    <property type="entry name" value="ISOFLAVONE REDUCTASE FAMILY PROTEIN (AFU_ORTHOLOGUE AFUA_1G12510)"/>
    <property type="match status" value="1"/>
</dbReference>
<dbReference type="Gene3D" id="3.40.50.720">
    <property type="entry name" value="NAD(P)-binding Rossmann-like Domain"/>
    <property type="match status" value="1"/>
</dbReference>
<dbReference type="InterPro" id="IPR036291">
    <property type="entry name" value="NAD(P)-bd_dom_sf"/>
</dbReference>
<keyword evidence="5" id="KW-1185">Reference proteome</keyword>
<evidence type="ECO:0000256" key="2">
    <source>
        <dbReference type="ARBA" id="ARBA00023002"/>
    </source>
</evidence>
<keyword evidence="1" id="KW-0521">NADP</keyword>
<dbReference type="InterPro" id="IPR008030">
    <property type="entry name" value="NmrA-like"/>
</dbReference>
<dbReference type="STRING" id="1095630.A0A2J6T8C5"/>
<dbReference type="RefSeq" id="XP_024736178.1">
    <property type="nucleotide sequence ID" value="XM_024875013.1"/>
</dbReference>
<organism evidence="4 5">
    <name type="scientific">Hyaloscypha bicolor E</name>
    <dbReference type="NCBI Taxonomy" id="1095630"/>
    <lineage>
        <taxon>Eukaryota</taxon>
        <taxon>Fungi</taxon>
        <taxon>Dikarya</taxon>
        <taxon>Ascomycota</taxon>
        <taxon>Pezizomycotina</taxon>
        <taxon>Leotiomycetes</taxon>
        <taxon>Helotiales</taxon>
        <taxon>Hyaloscyphaceae</taxon>
        <taxon>Hyaloscypha</taxon>
        <taxon>Hyaloscypha bicolor</taxon>
    </lineage>
</organism>
<dbReference type="InParanoid" id="A0A2J6T8C5"/>
<reference evidence="4 5" key="1">
    <citation type="submission" date="2016-04" db="EMBL/GenBank/DDBJ databases">
        <title>A degradative enzymes factory behind the ericoid mycorrhizal symbiosis.</title>
        <authorList>
            <consortium name="DOE Joint Genome Institute"/>
            <person name="Martino E."/>
            <person name="Morin E."/>
            <person name="Grelet G."/>
            <person name="Kuo A."/>
            <person name="Kohler A."/>
            <person name="Daghino S."/>
            <person name="Barry K."/>
            <person name="Choi C."/>
            <person name="Cichocki N."/>
            <person name="Clum A."/>
            <person name="Copeland A."/>
            <person name="Hainaut M."/>
            <person name="Haridas S."/>
            <person name="Labutti K."/>
            <person name="Lindquist E."/>
            <person name="Lipzen A."/>
            <person name="Khouja H.-R."/>
            <person name="Murat C."/>
            <person name="Ohm R."/>
            <person name="Olson A."/>
            <person name="Spatafora J."/>
            <person name="Veneault-Fourrey C."/>
            <person name="Henrissat B."/>
            <person name="Grigoriev I."/>
            <person name="Martin F."/>
            <person name="Perotto S."/>
        </authorList>
    </citation>
    <scope>NUCLEOTIDE SEQUENCE [LARGE SCALE GENOMIC DNA]</scope>
    <source>
        <strain evidence="4 5">E</strain>
    </source>
</reference>
<evidence type="ECO:0000259" key="3">
    <source>
        <dbReference type="Pfam" id="PF05368"/>
    </source>
</evidence>
<dbReference type="AlphaFoldDB" id="A0A2J6T8C5"/>
<evidence type="ECO:0000313" key="5">
    <source>
        <dbReference type="Proteomes" id="UP000235371"/>
    </source>
</evidence>
<feature type="domain" description="NmrA-like" evidence="3">
    <location>
        <begin position="3"/>
        <end position="238"/>
    </location>
</feature>
<dbReference type="SUPFAM" id="SSF51735">
    <property type="entry name" value="NAD(P)-binding Rossmann-fold domains"/>
    <property type="match status" value="1"/>
</dbReference>